<dbReference type="PANTHER" id="PTHR28055">
    <property type="entry name" value="ALTERED INHERITANCE OF MITOCHONDRIA PROTEIN 41, MITOCHONDRIAL"/>
    <property type="match status" value="1"/>
</dbReference>
<sequence length="150" mass="16474">MLQQQIKDSIKDAMKAKDAVRLSVLRGLSTDFTNELVAKGKMPTDMLSDEDALLVIKRASKRRKDSIEQYEKGGRPELAEDEKAELTIIETFLPQAMGRDEIKKIAQAKIAELGINDKSQIGTLMGAIMKETGGNADGNDVKAVVNELLN</sequence>
<dbReference type="GO" id="GO:0016740">
    <property type="term" value="F:transferase activity"/>
    <property type="evidence" value="ECO:0007669"/>
    <property type="project" value="UniProtKB-KW"/>
</dbReference>
<dbReference type="InterPro" id="IPR003789">
    <property type="entry name" value="Asn/Gln_tRNA_amidoTrase-B-like"/>
</dbReference>
<keyword evidence="1" id="KW-0808">Transferase</keyword>
<name>A0A2H0RJZ0_9BACT</name>
<accession>A0A2H0RJZ0</accession>
<gene>
    <name evidence="1" type="ORF">COV07_04255</name>
</gene>
<dbReference type="InterPro" id="IPR023168">
    <property type="entry name" value="GatB_Yqey_C_2"/>
</dbReference>
<dbReference type="Proteomes" id="UP000230833">
    <property type="component" value="Unassembled WGS sequence"/>
</dbReference>
<reference evidence="1 2" key="1">
    <citation type="submission" date="2017-09" db="EMBL/GenBank/DDBJ databases">
        <title>Depth-based differentiation of microbial function through sediment-hosted aquifers and enrichment of novel symbionts in the deep terrestrial subsurface.</title>
        <authorList>
            <person name="Probst A.J."/>
            <person name="Ladd B."/>
            <person name="Jarett J.K."/>
            <person name="Geller-Mcgrath D.E."/>
            <person name="Sieber C.M."/>
            <person name="Emerson J.B."/>
            <person name="Anantharaman K."/>
            <person name="Thomas B.C."/>
            <person name="Malmstrom R."/>
            <person name="Stieglmeier M."/>
            <person name="Klingl A."/>
            <person name="Woyke T."/>
            <person name="Ryan C.M."/>
            <person name="Banfield J.F."/>
        </authorList>
    </citation>
    <scope>NUCLEOTIDE SEQUENCE [LARGE SCALE GENOMIC DNA]</scope>
    <source>
        <strain evidence="1">CG10_big_fil_rev_8_21_14_0_10_45_14</strain>
    </source>
</reference>
<dbReference type="GO" id="GO:0016884">
    <property type="term" value="F:carbon-nitrogen ligase activity, with glutamine as amido-N-donor"/>
    <property type="evidence" value="ECO:0007669"/>
    <property type="project" value="InterPro"/>
</dbReference>
<dbReference type="AlphaFoldDB" id="A0A2H0RJZ0"/>
<evidence type="ECO:0000313" key="1">
    <source>
        <dbReference type="EMBL" id="PIR46324.1"/>
    </source>
</evidence>
<dbReference type="InterPro" id="IPR019004">
    <property type="entry name" value="YqeY/Aim41"/>
</dbReference>
<organism evidence="1 2">
    <name type="scientific">Candidatus Vogelbacteria bacterium CG10_big_fil_rev_8_21_14_0_10_45_14</name>
    <dbReference type="NCBI Taxonomy" id="1975042"/>
    <lineage>
        <taxon>Bacteria</taxon>
        <taxon>Candidatus Vogeliibacteriota</taxon>
    </lineage>
</organism>
<dbReference type="SUPFAM" id="SSF89095">
    <property type="entry name" value="GatB/YqeY motif"/>
    <property type="match status" value="1"/>
</dbReference>
<protein>
    <submittedName>
        <fullName evidence="1">Glutamyl-tRNA amidotransferase</fullName>
    </submittedName>
</protein>
<dbReference type="Gene3D" id="1.10.10.410">
    <property type="match status" value="1"/>
</dbReference>
<dbReference type="Pfam" id="PF09424">
    <property type="entry name" value="YqeY"/>
    <property type="match status" value="1"/>
</dbReference>
<dbReference type="Gene3D" id="1.10.1510.10">
    <property type="entry name" value="Uncharacterised protein YqeY/AIM41 PF09424, N-terminal domain"/>
    <property type="match status" value="1"/>
</dbReference>
<evidence type="ECO:0000313" key="2">
    <source>
        <dbReference type="Proteomes" id="UP000230833"/>
    </source>
</evidence>
<dbReference type="InterPro" id="IPR042184">
    <property type="entry name" value="YqeY/Aim41_N"/>
</dbReference>
<comment type="caution">
    <text evidence="1">The sequence shown here is derived from an EMBL/GenBank/DDBJ whole genome shotgun (WGS) entry which is preliminary data.</text>
</comment>
<proteinExistence type="predicted"/>
<dbReference type="PANTHER" id="PTHR28055:SF1">
    <property type="entry name" value="ALTERED INHERITANCE OF MITOCHONDRIA PROTEIN 41, MITOCHONDRIAL"/>
    <property type="match status" value="1"/>
</dbReference>
<dbReference type="EMBL" id="PCYL01000046">
    <property type="protein sequence ID" value="PIR46324.1"/>
    <property type="molecule type" value="Genomic_DNA"/>
</dbReference>